<dbReference type="FunFam" id="3.30.230.70:FF:000017">
    <property type="entry name" value="Exosome complex component Rrp42"/>
    <property type="match status" value="1"/>
</dbReference>
<feature type="region of interest" description="Disordered" evidence="5">
    <location>
        <begin position="291"/>
        <end position="330"/>
    </location>
</feature>
<dbReference type="InterPro" id="IPR027408">
    <property type="entry name" value="PNPase/RNase_PH_dom_sf"/>
</dbReference>
<feature type="domain" description="Exoribonuclease phosphorolytic" evidence="6">
    <location>
        <begin position="36"/>
        <end position="171"/>
    </location>
</feature>
<evidence type="ECO:0000313" key="9">
    <source>
        <dbReference type="Proteomes" id="UP000600071"/>
    </source>
</evidence>
<gene>
    <name evidence="4" type="primary">rrp42</name>
    <name evidence="8" type="ORF">EYH50_01450</name>
</gene>
<dbReference type="InterPro" id="IPR020869">
    <property type="entry name" value="Rrp42_archaea"/>
</dbReference>
<dbReference type="InterPro" id="IPR050590">
    <property type="entry name" value="Exosome_comp_Rrp42_subfam"/>
</dbReference>
<comment type="similarity">
    <text evidence="4">Belongs to the RNase PH family. Rrp42 subfamily.</text>
</comment>
<comment type="caution">
    <text evidence="8">The sequence shown here is derived from an EMBL/GenBank/DDBJ whole genome shotgun (WGS) entry which is preliminary data.</text>
</comment>
<dbReference type="GO" id="GO:0016075">
    <property type="term" value="P:rRNA catabolic process"/>
    <property type="evidence" value="ECO:0007669"/>
    <property type="project" value="TreeGrafter"/>
</dbReference>
<dbReference type="InterPro" id="IPR015847">
    <property type="entry name" value="ExoRNase_PH_dom2"/>
</dbReference>
<dbReference type="SUPFAM" id="SSF55666">
    <property type="entry name" value="Ribonuclease PH domain 2-like"/>
    <property type="match status" value="1"/>
</dbReference>
<organism evidence="8 9">
    <name type="scientific">Pyrodictium delaneyi</name>
    <dbReference type="NCBI Taxonomy" id="1273541"/>
    <lineage>
        <taxon>Archaea</taxon>
        <taxon>Thermoproteota</taxon>
        <taxon>Thermoprotei</taxon>
        <taxon>Desulfurococcales</taxon>
        <taxon>Pyrodictiaceae</taxon>
        <taxon>Pyrodictium</taxon>
    </lineage>
</organism>
<dbReference type="InterPro" id="IPR001247">
    <property type="entry name" value="ExoRNase_PH_dom1"/>
</dbReference>
<accession>A0A833E8L4</accession>
<evidence type="ECO:0000256" key="5">
    <source>
        <dbReference type="SAM" id="MobiDB-lite"/>
    </source>
</evidence>
<evidence type="ECO:0000256" key="1">
    <source>
        <dbReference type="ARBA" id="ARBA00004496"/>
    </source>
</evidence>
<evidence type="ECO:0000256" key="2">
    <source>
        <dbReference type="ARBA" id="ARBA00022490"/>
    </source>
</evidence>
<name>A0A833E8L4_9CREN</name>
<dbReference type="InterPro" id="IPR020568">
    <property type="entry name" value="Ribosomal_Su5_D2-typ_SF"/>
</dbReference>
<keyword evidence="2 4" id="KW-0963">Cytoplasm</keyword>
<feature type="domain" description="Exoribonuclease phosphorolytic" evidence="7">
    <location>
        <begin position="197"/>
        <end position="260"/>
    </location>
</feature>
<dbReference type="Pfam" id="PF01138">
    <property type="entry name" value="RNase_PH"/>
    <property type="match status" value="1"/>
</dbReference>
<dbReference type="PANTHER" id="PTHR11097">
    <property type="entry name" value="EXOSOME COMPLEX EXONUCLEASE RIBOSOMAL RNA PROCESSING PROTEIN"/>
    <property type="match status" value="1"/>
</dbReference>
<evidence type="ECO:0000256" key="3">
    <source>
        <dbReference type="ARBA" id="ARBA00022835"/>
    </source>
</evidence>
<feature type="compositionally biased region" description="Acidic residues" evidence="5">
    <location>
        <begin position="311"/>
        <end position="323"/>
    </location>
</feature>
<comment type="subunit">
    <text evidence="4">Component of the archaeal exosome complex. Forms a hexameric ring-like arrangement composed of 3 Rrp41-Rrp42 heterodimers. The hexameric ring associates with a trimer of Rrp4 and/or Csl4 subunits.</text>
</comment>
<dbReference type="PANTHER" id="PTHR11097:SF8">
    <property type="entry name" value="EXOSOME COMPLEX COMPONENT RRP42"/>
    <property type="match status" value="1"/>
</dbReference>
<comment type="function">
    <text evidence="4">Non-catalytic component of the exosome, which is a complex involved in RNA degradation. Contributes to the structuring of the Rrp41 active site.</text>
</comment>
<dbReference type="Gene3D" id="3.30.230.70">
    <property type="entry name" value="GHMP Kinase, N-terminal domain"/>
    <property type="match status" value="1"/>
</dbReference>
<keyword evidence="3 4" id="KW-0271">Exosome</keyword>
<dbReference type="HAMAP" id="MF_00622">
    <property type="entry name" value="Exosome_Rrp42"/>
    <property type="match status" value="1"/>
</dbReference>
<dbReference type="AlphaFoldDB" id="A0A833E8L4"/>
<dbReference type="CDD" id="cd11365">
    <property type="entry name" value="RNase_PH_archRRP42"/>
    <property type="match status" value="1"/>
</dbReference>
<dbReference type="GO" id="GO:0035925">
    <property type="term" value="F:mRNA 3'-UTR AU-rich region binding"/>
    <property type="evidence" value="ECO:0007669"/>
    <property type="project" value="TreeGrafter"/>
</dbReference>
<dbReference type="Proteomes" id="UP000600071">
    <property type="component" value="Unassembled WGS sequence"/>
</dbReference>
<dbReference type="SUPFAM" id="SSF54211">
    <property type="entry name" value="Ribosomal protein S5 domain 2-like"/>
    <property type="match status" value="1"/>
</dbReference>
<evidence type="ECO:0000259" key="6">
    <source>
        <dbReference type="Pfam" id="PF01138"/>
    </source>
</evidence>
<evidence type="ECO:0000256" key="4">
    <source>
        <dbReference type="HAMAP-Rule" id="MF_00622"/>
    </source>
</evidence>
<protein>
    <recommendedName>
        <fullName evidence="4">Exosome complex component Rrp42</fullName>
    </recommendedName>
</protein>
<comment type="subcellular location">
    <subcellularLocation>
        <location evidence="1 4">Cytoplasm</location>
    </subcellularLocation>
</comment>
<dbReference type="EMBL" id="DQVR01000034">
    <property type="protein sequence ID" value="HIQ23697.1"/>
    <property type="molecule type" value="Genomic_DNA"/>
</dbReference>
<dbReference type="InterPro" id="IPR036345">
    <property type="entry name" value="ExoRNase_PH_dom2_sf"/>
</dbReference>
<evidence type="ECO:0000259" key="7">
    <source>
        <dbReference type="Pfam" id="PF03725"/>
    </source>
</evidence>
<proteinExistence type="inferred from homology"/>
<evidence type="ECO:0000313" key="8">
    <source>
        <dbReference type="EMBL" id="HIQ23697.1"/>
    </source>
</evidence>
<dbReference type="GO" id="GO:0000177">
    <property type="term" value="C:cytoplasmic exosome (RNase complex)"/>
    <property type="evidence" value="ECO:0007669"/>
    <property type="project" value="TreeGrafter"/>
</dbReference>
<dbReference type="NCBIfam" id="NF003282">
    <property type="entry name" value="PRK04282.1-1"/>
    <property type="match status" value="1"/>
</dbReference>
<reference evidence="8" key="1">
    <citation type="journal article" date="2020" name="ISME J.">
        <title>Gammaproteobacteria mediating utilization of methyl-, sulfur- and petroleum organic compounds in deep ocean hydrothermal plumes.</title>
        <authorList>
            <person name="Zhou Z."/>
            <person name="Liu Y."/>
            <person name="Pan J."/>
            <person name="Cron B.R."/>
            <person name="Toner B.M."/>
            <person name="Anantharaman K."/>
            <person name="Breier J.A."/>
            <person name="Dick G.J."/>
            <person name="Li M."/>
        </authorList>
    </citation>
    <scope>NUCLEOTIDE SEQUENCE</scope>
    <source>
        <strain evidence="8">SZUA-1523</strain>
    </source>
</reference>
<dbReference type="Pfam" id="PF03725">
    <property type="entry name" value="RNase_PH_C"/>
    <property type="match status" value="1"/>
</dbReference>
<sequence length="330" mass="36398">MSITPPFQPVVPKLKRYTMETLLSRGVRLDGRKLDEVRKIEIVPSYIERAEGSALVRLGQTVVLAGVKTDIVAPFPDTPNEGVLVVHAEFVPLASPTFEPGPPDENAIELARVIDRSLREIKAVALDQLVLEPGKHVWRLFVDIYVLNHDGNLFDASMLAAMASLLSARLPVAVKTEDGYRVDRGRFTRVVPVNRRVVTVTLAKIAGKLVVDPTYEEEQVADTRMVVAVSDDGRIAGIQKTGMGDLEYREVLSAVAIAVNKASIYHKALEDMVLPYRAKIEEELRTEKTEEAVGGVVELQPAPHREHEEPVEIAEVVDEEGQSGEEGSRE</sequence>